<dbReference type="PANTHER" id="PTHR32057:SF14">
    <property type="entry name" value="PROTEIN ADENYLYLTRANSFERASE SELO, MITOCHONDRIAL"/>
    <property type="match status" value="1"/>
</dbReference>
<protein>
    <recommendedName>
        <fullName evidence="8">Protein nucleotidyltransferase YdiU</fullName>
        <ecNumber evidence="8">2.7.7.-</ecNumber>
    </recommendedName>
    <alternativeName>
        <fullName evidence="8">Protein adenylyltransferase YdiU</fullName>
        <ecNumber evidence="8">2.7.7.108</ecNumber>
    </alternativeName>
    <alternativeName>
        <fullName evidence="8">Protein uridylyltransferase YdiU</fullName>
        <ecNumber evidence="8">2.7.7.-</ecNumber>
    </alternativeName>
</protein>
<keyword evidence="2 8" id="KW-0808">Transferase</keyword>
<name>A0ABQ5VI96_9RHOB</name>
<accession>A0ABQ5VI96</accession>
<organism evidence="9 10">
    <name type="scientific">Sulfitobacter pacificus</name>
    <dbReference type="NCBI Taxonomy" id="1499314"/>
    <lineage>
        <taxon>Bacteria</taxon>
        <taxon>Pseudomonadati</taxon>
        <taxon>Pseudomonadota</taxon>
        <taxon>Alphaproteobacteria</taxon>
        <taxon>Rhodobacterales</taxon>
        <taxon>Roseobacteraceae</taxon>
        <taxon>Sulfitobacter</taxon>
    </lineage>
</organism>
<evidence type="ECO:0000313" key="10">
    <source>
        <dbReference type="Proteomes" id="UP001161388"/>
    </source>
</evidence>
<keyword evidence="8" id="KW-0464">Manganese</keyword>
<keyword evidence="4 8" id="KW-0479">Metal-binding</keyword>
<comment type="cofactor">
    <cofactor evidence="8">
        <name>Mg(2+)</name>
        <dbReference type="ChEBI" id="CHEBI:18420"/>
    </cofactor>
    <cofactor evidence="8">
        <name>Mn(2+)</name>
        <dbReference type="ChEBI" id="CHEBI:29035"/>
    </cofactor>
</comment>
<proteinExistence type="inferred from homology"/>
<evidence type="ECO:0000256" key="6">
    <source>
        <dbReference type="ARBA" id="ARBA00022840"/>
    </source>
</evidence>
<comment type="catalytic activity">
    <reaction evidence="8">
        <text>L-tyrosyl-[protein] + UTP = O-(5'-uridylyl)-L-tyrosyl-[protein] + diphosphate</text>
        <dbReference type="Rhea" id="RHEA:83887"/>
        <dbReference type="Rhea" id="RHEA-COMP:10136"/>
        <dbReference type="Rhea" id="RHEA-COMP:20238"/>
        <dbReference type="ChEBI" id="CHEBI:33019"/>
        <dbReference type="ChEBI" id="CHEBI:46398"/>
        <dbReference type="ChEBI" id="CHEBI:46858"/>
        <dbReference type="ChEBI" id="CHEBI:90602"/>
    </reaction>
</comment>
<keyword evidence="10" id="KW-1185">Reference proteome</keyword>
<dbReference type="EC" id="2.7.7.108" evidence="8"/>
<evidence type="ECO:0000256" key="7">
    <source>
        <dbReference type="ARBA" id="ARBA00022842"/>
    </source>
</evidence>
<feature type="binding site" evidence="8">
    <location>
        <position position="253"/>
    </location>
    <ligand>
        <name>ATP</name>
        <dbReference type="ChEBI" id="CHEBI:30616"/>
    </ligand>
</feature>
<keyword evidence="5 8" id="KW-0547">Nucleotide-binding</keyword>
<dbReference type="EMBL" id="BSNL01000001">
    <property type="protein sequence ID" value="GLQ26823.1"/>
    <property type="molecule type" value="Genomic_DNA"/>
</dbReference>
<feature type="binding site" evidence="8">
    <location>
        <position position="87"/>
    </location>
    <ligand>
        <name>ATP</name>
        <dbReference type="ChEBI" id="CHEBI:30616"/>
    </ligand>
</feature>
<comment type="caution">
    <text evidence="9">The sequence shown here is derived from an EMBL/GenBank/DDBJ whole genome shotgun (WGS) entry which is preliminary data.</text>
</comment>
<dbReference type="EC" id="2.7.7.-" evidence="8"/>
<feature type="binding site" evidence="8">
    <location>
        <position position="253"/>
    </location>
    <ligand>
        <name>Mg(2+)</name>
        <dbReference type="ChEBI" id="CHEBI:18420"/>
    </ligand>
</feature>
<dbReference type="InterPro" id="IPR003846">
    <property type="entry name" value="SelO"/>
</dbReference>
<dbReference type="PANTHER" id="PTHR32057">
    <property type="entry name" value="PROTEIN ADENYLYLTRANSFERASE SELO, MITOCHONDRIAL"/>
    <property type="match status" value="1"/>
</dbReference>
<gene>
    <name evidence="8" type="primary">ydiU</name>
    <name evidence="8" type="synonym">selO</name>
    <name evidence="9" type="ORF">GCM10007927_16260</name>
</gene>
<evidence type="ECO:0000256" key="3">
    <source>
        <dbReference type="ARBA" id="ARBA00022695"/>
    </source>
</evidence>
<comment type="catalytic activity">
    <reaction evidence="8">
        <text>L-seryl-[protein] + UTP = O-(5'-uridylyl)-L-seryl-[protein] + diphosphate</text>
        <dbReference type="Rhea" id="RHEA:64604"/>
        <dbReference type="Rhea" id="RHEA-COMP:9863"/>
        <dbReference type="Rhea" id="RHEA-COMP:16635"/>
        <dbReference type="ChEBI" id="CHEBI:29999"/>
        <dbReference type="ChEBI" id="CHEBI:33019"/>
        <dbReference type="ChEBI" id="CHEBI:46398"/>
        <dbReference type="ChEBI" id="CHEBI:156051"/>
    </reaction>
</comment>
<evidence type="ECO:0000256" key="8">
    <source>
        <dbReference type="HAMAP-Rule" id="MF_00692"/>
    </source>
</evidence>
<feature type="binding site" evidence="8">
    <location>
        <position position="107"/>
    </location>
    <ligand>
        <name>ATP</name>
        <dbReference type="ChEBI" id="CHEBI:30616"/>
    </ligand>
</feature>
<evidence type="ECO:0000256" key="2">
    <source>
        <dbReference type="ARBA" id="ARBA00022679"/>
    </source>
</evidence>
<evidence type="ECO:0000256" key="5">
    <source>
        <dbReference type="ARBA" id="ARBA00022741"/>
    </source>
</evidence>
<comment type="catalytic activity">
    <reaction evidence="8">
        <text>L-tyrosyl-[protein] + ATP = O-(5'-adenylyl)-L-tyrosyl-[protein] + diphosphate</text>
        <dbReference type="Rhea" id="RHEA:54288"/>
        <dbReference type="Rhea" id="RHEA-COMP:10136"/>
        <dbReference type="Rhea" id="RHEA-COMP:13846"/>
        <dbReference type="ChEBI" id="CHEBI:30616"/>
        <dbReference type="ChEBI" id="CHEBI:33019"/>
        <dbReference type="ChEBI" id="CHEBI:46858"/>
        <dbReference type="ChEBI" id="CHEBI:83624"/>
        <dbReference type="EC" id="2.7.7.108"/>
    </reaction>
</comment>
<reference evidence="9" key="2">
    <citation type="submission" date="2023-01" db="EMBL/GenBank/DDBJ databases">
        <title>Draft genome sequence of Sulfitobacter pacificus strain NBRC 109915.</title>
        <authorList>
            <person name="Sun Q."/>
            <person name="Mori K."/>
        </authorList>
    </citation>
    <scope>NUCLEOTIDE SEQUENCE</scope>
    <source>
        <strain evidence="9">NBRC 109915</strain>
    </source>
</reference>
<dbReference type="RefSeq" id="WP_284372345.1">
    <property type="nucleotide sequence ID" value="NZ_BSNL01000001.1"/>
</dbReference>
<dbReference type="HAMAP" id="MF_00692">
    <property type="entry name" value="SelO"/>
    <property type="match status" value="1"/>
</dbReference>
<feature type="binding site" evidence="8">
    <location>
        <position position="86"/>
    </location>
    <ligand>
        <name>ATP</name>
        <dbReference type="ChEBI" id="CHEBI:30616"/>
    </ligand>
</feature>
<feature type="binding site" evidence="8">
    <location>
        <position position="244"/>
    </location>
    <ligand>
        <name>Mg(2+)</name>
        <dbReference type="ChEBI" id="CHEBI:18420"/>
    </ligand>
</feature>
<comment type="catalytic activity">
    <reaction evidence="8">
        <text>L-seryl-[protein] + ATP = 3-O-(5'-adenylyl)-L-seryl-[protein] + diphosphate</text>
        <dbReference type="Rhea" id="RHEA:58120"/>
        <dbReference type="Rhea" id="RHEA-COMP:9863"/>
        <dbReference type="Rhea" id="RHEA-COMP:15073"/>
        <dbReference type="ChEBI" id="CHEBI:29999"/>
        <dbReference type="ChEBI" id="CHEBI:30616"/>
        <dbReference type="ChEBI" id="CHEBI:33019"/>
        <dbReference type="ChEBI" id="CHEBI:142516"/>
        <dbReference type="EC" id="2.7.7.108"/>
    </reaction>
</comment>
<comment type="catalytic activity">
    <reaction evidence="8">
        <text>L-histidyl-[protein] + UTP = N(tele)-(5'-uridylyl)-L-histidyl-[protein] + diphosphate</text>
        <dbReference type="Rhea" id="RHEA:83891"/>
        <dbReference type="Rhea" id="RHEA-COMP:9745"/>
        <dbReference type="Rhea" id="RHEA-COMP:20239"/>
        <dbReference type="ChEBI" id="CHEBI:29979"/>
        <dbReference type="ChEBI" id="CHEBI:33019"/>
        <dbReference type="ChEBI" id="CHEBI:46398"/>
        <dbReference type="ChEBI" id="CHEBI:233474"/>
    </reaction>
</comment>
<feature type="binding site" evidence="8">
    <location>
        <position position="119"/>
    </location>
    <ligand>
        <name>ATP</name>
        <dbReference type="ChEBI" id="CHEBI:30616"/>
    </ligand>
</feature>
<comment type="function">
    <text evidence="8">Nucleotidyltransferase involved in the post-translational modification of proteins. It can catalyze the addition of adenosine monophosphate (AMP) or uridine monophosphate (UMP) to a protein, resulting in modifications known as AMPylation and UMPylation.</text>
</comment>
<feature type="binding site" evidence="8">
    <location>
        <position position="120"/>
    </location>
    <ligand>
        <name>ATP</name>
        <dbReference type="ChEBI" id="CHEBI:30616"/>
    </ligand>
</feature>
<feature type="binding site" evidence="8">
    <location>
        <position position="178"/>
    </location>
    <ligand>
        <name>ATP</name>
        <dbReference type="ChEBI" id="CHEBI:30616"/>
    </ligand>
</feature>
<feature type="binding site" evidence="8">
    <location>
        <position position="171"/>
    </location>
    <ligand>
        <name>ATP</name>
        <dbReference type="ChEBI" id="CHEBI:30616"/>
    </ligand>
</feature>
<evidence type="ECO:0000256" key="1">
    <source>
        <dbReference type="ARBA" id="ARBA00009747"/>
    </source>
</evidence>
<evidence type="ECO:0000256" key="4">
    <source>
        <dbReference type="ARBA" id="ARBA00022723"/>
    </source>
</evidence>
<evidence type="ECO:0000313" key="9">
    <source>
        <dbReference type="EMBL" id="GLQ26823.1"/>
    </source>
</evidence>
<feature type="active site" description="Proton acceptor" evidence="8">
    <location>
        <position position="243"/>
    </location>
</feature>
<reference evidence="9" key="1">
    <citation type="journal article" date="2014" name="Int. J. Syst. Evol. Microbiol.">
        <title>Complete genome of a new Firmicutes species belonging to the dominant human colonic microbiota ('Ruminococcus bicirculans') reveals two chromosomes and a selective capacity to utilize plant glucans.</title>
        <authorList>
            <consortium name="NISC Comparative Sequencing Program"/>
            <person name="Wegmann U."/>
            <person name="Louis P."/>
            <person name="Goesmann A."/>
            <person name="Henrissat B."/>
            <person name="Duncan S.H."/>
            <person name="Flint H.J."/>
        </authorList>
    </citation>
    <scope>NUCLEOTIDE SEQUENCE</scope>
    <source>
        <strain evidence="9">NBRC 109915</strain>
    </source>
</reference>
<sequence length="469" mass="51302">MRIPFDNSYANLPESFYSRLKPTSVSSPNLLAFNDKLADLLDIEQNDPAELATAFGGNSIPQGAAPLAQLYAGHQFGSYNPQLGDGRAILLGEVIGTDGIRRDIQLKGSGPTPYSRMGDGRAWLGPVLREYVVSEAMHALGIPSTRALAAVSTGEQIWREQGALPGAILTRVAQSHLRVGTFQVFAHRGEVENLRILTNYAIERHYPDATGPMDLLRAVCAAQADLVTHWMSVGFIHGVMNTDNCTISGETIDYGPCAFMDAFHQNRVFSSIDSQGRYAFGAQPGIAVWNMAQLATSLVQLFDDRDAAVEEATEIVHAMPKLLEENWLKRFAAKIGISAPEKGDTELIEELLGLMQTDGADFTNSFRALGRKAARDQFTNRDAFEHWHGKWQSRIKGLPDTQPVMQAANPALIPRNHRIEQMIEAAVAGDMAPFERLMRALATPYVETDADLSHPPSAQEIVPATFCGT</sequence>
<dbReference type="NCBIfam" id="NF000658">
    <property type="entry name" value="PRK00029.1"/>
    <property type="match status" value="1"/>
</dbReference>
<comment type="catalytic activity">
    <reaction evidence="8">
        <text>L-threonyl-[protein] + ATP = 3-O-(5'-adenylyl)-L-threonyl-[protein] + diphosphate</text>
        <dbReference type="Rhea" id="RHEA:54292"/>
        <dbReference type="Rhea" id="RHEA-COMP:11060"/>
        <dbReference type="Rhea" id="RHEA-COMP:13847"/>
        <dbReference type="ChEBI" id="CHEBI:30013"/>
        <dbReference type="ChEBI" id="CHEBI:30616"/>
        <dbReference type="ChEBI" id="CHEBI:33019"/>
        <dbReference type="ChEBI" id="CHEBI:138113"/>
        <dbReference type="EC" id="2.7.7.108"/>
    </reaction>
</comment>
<keyword evidence="3 8" id="KW-0548">Nucleotidyltransferase</keyword>
<keyword evidence="6 8" id="KW-0067">ATP-binding</keyword>
<keyword evidence="7 8" id="KW-0460">Magnesium</keyword>
<feature type="binding site" evidence="8">
    <location>
        <position position="84"/>
    </location>
    <ligand>
        <name>ATP</name>
        <dbReference type="ChEBI" id="CHEBI:30616"/>
    </ligand>
</feature>
<dbReference type="Proteomes" id="UP001161388">
    <property type="component" value="Unassembled WGS sequence"/>
</dbReference>
<dbReference type="Pfam" id="PF02696">
    <property type="entry name" value="SelO"/>
    <property type="match status" value="1"/>
</dbReference>
<comment type="similarity">
    <text evidence="1 8">Belongs to the SELO family.</text>
</comment>